<evidence type="ECO:0000256" key="4">
    <source>
        <dbReference type="ARBA" id="ARBA00023235"/>
    </source>
</evidence>
<dbReference type="AlphaFoldDB" id="A0A645FXN6"/>
<gene>
    <name evidence="6" type="primary">glmM_40</name>
    <name evidence="6" type="ORF">SDC9_165770</name>
</gene>
<accession>A0A645FXN6</accession>
<dbReference type="SUPFAM" id="SSF55957">
    <property type="entry name" value="Phosphoglucomutase, C-terminal domain"/>
    <property type="match status" value="1"/>
</dbReference>
<keyword evidence="3" id="KW-0460">Magnesium</keyword>
<keyword evidence="2" id="KW-0479">Metal-binding</keyword>
<dbReference type="Pfam" id="PF00408">
    <property type="entry name" value="PGM_PMM_IV"/>
    <property type="match status" value="1"/>
</dbReference>
<evidence type="ECO:0000256" key="2">
    <source>
        <dbReference type="ARBA" id="ARBA00022723"/>
    </source>
</evidence>
<feature type="domain" description="Alpha-D-phosphohexomutase C-terminal" evidence="5">
    <location>
        <begin position="30"/>
        <end position="89"/>
    </location>
</feature>
<dbReference type="Gene3D" id="3.30.310.50">
    <property type="entry name" value="Alpha-D-phosphohexomutase, C-terminal domain"/>
    <property type="match status" value="1"/>
</dbReference>
<protein>
    <submittedName>
        <fullName evidence="6">Phosphoglucosamine mutase</fullName>
        <ecNumber evidence="6">5.4.2.10</ecNumber>
    </submittedName>
</protein>
<dbReference type="GO" id="GO:0008966">
    <property type="term" value="F:phosphoglucosamine mutase activity"/>
    <property type="evidence" value="ECO:0007669"/>
    <property type="project" value="UniProtKB-EC"/>
</dbReference>
<organism evidence="6">
    <name type="scientific">bioreactor metagenome</name>
    <dbReference type="NCBI Taxonomy" id="1076179"/>
    <lineage>
        <taxon>unclassified sequences</taxon>
        <taxon>metagenomes</taxon>
        <taxon>ecological metagenomes</taxon>
    </lineage>
</organism>
<dbReference type="FunFam" id="3.30.310.50:FF:000001">
    <property type="entry name" value="Phosphoglucosamine mutase"/>
    <property type="match status" value="1"/>
</dbReference>
<proteinExistence type="predicted"/>
<keyword evidence="4 6" id="KW-0413">Isomerase</keyword>
<reference evidence="6" key="1">
    <citation type="submission" date="2019-08" db="EMBL/GenBank/DDBJ databases">
        <authorList>
            <person name="Kucharzyk K."/>
            <person name="Murdoch R.W."/>
            <person name="Higgins S."/>
            <person name="Loffler F."/>
        </authorList>
    </citation>
    <scope>NUCLEOTIDE SEQUENCE</scope>
</reference>
<name>A0A645FXN6_9ZZZZ</name>
<evidence type="ECO:0000259" key="5">
    <source>
        <dbReference type="Pfam" id="PF00408"/>
    </source>
</evidence>
<keyword evidence="1" id="KW-0597">Phosphoprotein</keyword>
<comment type="caution">
    <text evidence="6">The sequence shown here is derived from an EMBL/GenBank/DDBJ whole genome shotgun (WGS) entry which is preliminary data.</text>
</comment>
<evidence type="ECO:0000256" key="3">
    <source>
        <dbReference type="ARBA" id="ARBA00022842"/>
    </source>
</evidence>
<evidence type="ECO:0000256" key="1">
    <source>
        <dbReference type="ARBA" id="ARBA00022553"/>
    </source>
</evidence>
<dbReference type="EC" id="5.4.2.10" evidence="6"/>
<dbReference type="InterPro" id="IPR005843">
    <property type="entry name" value="A-D-PHexomutase_C"/>
</dbReference>
<dbReference type="EMBL" id="VSSQ01065734">
    <property type="protein sequence ID" value="MPN18410.1"/>
    <property type="molecule type" value="Genomic_DNA"/>
</dbReference>
<sequence length="98" mass="11106">MNVISEEKKAVDELVSDLKILPQILKNEGVTNKIAIMENPELKQLIQKIQKELGEKGRIVVRPSGTEQLIRVMVEAETLEICEKYVESVISLVKELSF</sequence>
<dbReference type="InterPro" id="IPR036900">
    <property type="entry name" value="A-D-PHexomutase_C_sf"/>
</dbReference>
<dbReference type="GO" id="GO:0046872">
    <property type="term" value="F:metal ion binding"/>
    <property type="evidence" value="ECO:0007669"/>
    <property type="project" value="UniProtKB-KW"/>
</dbReference>
<evidence type="ECO:0000313" key="6">
    <source>
        <dbReference type="EMBL" id="MPN18410.1"/>
    </source>
</evidence>